<comment type="similarity">
    <text evidence="1 4">Belongs to the aldehyde dehydrogenase family.</text>
</comment>
<dbReference type="RefSeq" id="XP_013246041.1">
    <property type="nucleotide sequence ID" value="XM_013390587.1"/>
</dbReference>
<accession>A0A066WGS6</accession>
<sequence length="519" mass="55831">MPIENPANGTALSRLHIPSPAQLDHALHTAQQAFLTSRSTPWSSAHVRSAVLHRLSVLLSAQASQLAEVETLQTGRCIREMKTQLSRVGEWFEYYAALIRTLEGRTMPVKGDMLNTIERQPLGVVLQVIPFNHPLLIAVKKISVALAAGNSVIVKASELAPLTVLTLGALAREAGVPDGLLTILPGPGAPICNHLLSHPSSVVRKIDLTGGTATGRVLGRKAGELLIPYTAELGGKAPLVVFDDVPDVQSAVAGASFASFVASGQTCVSATRVLVQQDVYDQFVASFIERAQSIERRMGDPSEPCTSMGSLISRAHMNKVHGFVHRAIESDGFRVLAGGAPKTEFSATSYDFAKGAFYPPTLLTLARDAADIGTANEMRLRASEIWKGEVFGPVVLLCPFRDEEHAVELANDCQYGLGASIWTESLSRAHRVSKRLANGVVWVNGHHRNDPSSIWGGFIATSNGSVFSASGLGRENGLEALHAYTQSKSITFNLASAQERRANEDWFAETVEGRQLRYG</sequence>
<dbReference type="InterPro" id="IPR016162">
    <property type="entry name" value="Ald_DH_N"/>
</dbReference>
<dbReference type="Pfam" id="PF00171">
    <property type="entry name" value="Aldedh"/>
    <property type="match status" value="1"/>
</dbReference>
<dbReference type="Gene3D" id="3.40.309.10">
    <property type="entry name" value="Aldehyde Dehydrogenase, Chain A, domain 2"/>
    <property type="match status" value="1"/>
</dbReference>
<evidence type="ECO:0000313" key="6">
    <source>
        <dbReference type="EMBL" id="KDN53202.1"/>
    </source>
</evidence>
<keyword evidence="2 4" id="KW-0560">Oxidoreductase</keyword>
<gene>
    <name evidence="6" type="ORF">K437DRAFT_265864</name>
</gene>
<proteinExistence type="inferred from homology"/>
<keyword evidence="7" id="KW-1185">Reference proteome</keyword>
<dbReference type="InParanoid" id="A0A066WGS6"/>
<dbReference type="PANTHER" id="PTHR11699">
    <property type="entry name" value="ALDEHYDE DEHYDROGENASE-RELATED"/>
    <property type="match status" value="1"/>
</dbReference>
<feature type="active site" evidence="3">
    <location>
        <position position="232"/>
    </location>
</feature>
<dbReference type="Gene3D" id="3.40.605.10">
    <property type="entry name" value="Aldehyde Dehydrogenase, Chain A, domain 1"/>
    <property type="match status" value="1"/>
</dbReference>
<dbReference type="STRING" id="1037660.A0A066WGS6"/>
<evidence type="ECO:0000256" key="4">
    <source>
        <dbReference type="RuleBase" id="RU003345"/>
    </source>
</evidence>
<dbReference type="GO" id="GO:0016620">
    <property type="term" value="F:oxidoreductase activity, acting on the aldehyde or oxo group of donors, NAD or NADP as acceptor"/>
    <property type="evidence" value="ECO:0007669"/>
    <property type="project" value="InterPro"/>
</dbReference>
<protein>
    <submittedName>
        <fullName evidence="6">Aldehyde dehydrogenase</fullName>
    </submittedName>
</protein>
<dbReference type="OMA" id="NHTPFTG"/>
<dbReference type="InterPro" id="IPR016161">
    <property type="entry name" value="Ald_DH/histidinol_DH"/>
</dbReference>
<comment type="caution">
    <text evidence="6">The sequence shown here is derived from an EMBL/GenBank/DDBJ whole genome shotgun (WGS) entry which is preliminary data.</text>
</comment>
<dbReference type="FunFam" id="3.40.605.10:FF:000007">
    <property type="entry name" value="NAD/NADP-dependent betaine aldehyde dehydrogenase"/>
    <property type="match status" value="1"/>
</dbReference>
<evidence type="ECO:0000259" key="5">
    <source>
        <dbReference type="Pfam" id="PF00171"/>
    </source>
</evidence>
<dbReference type="HOGENOM" id="CLU_005391_0_0_1"/>
<dbReference type="PROSITE" id="PS00687">
    <property type="entry name" value="ALDEHYDE_DEHYDR_GLU"/>
    <property type="match status" value="1"/>
</dbReference>
<dbReference type="FunFam" id="3.40.309.10:FF:000009">
    <property type="entry name" value="Aldehyde dehydrogenase A"/>
    <property type="match status" value="1"/>
</dbReference>
<dbReference type="OrthoDB" id="310895at2759"/>
<name>A0A066WGS6_TILAU</name>
<organism evidence="6 7">
    <name type="scientific">Tilletiaria anomala (strain ATCC 24038 / CBS 436.72 / UBC 951)</name>
    <dbReference type="NCBI Taxonomy" id="1037660"/>
    <lineage>
        <taxon>Eukaryota</taxon>
        <taxon>Fungi</taxon>
        <taxon>Dikarya</taxon>
        <taxon>Basidiomycota</taxon>
        <taxon>Ustilaginomycotina</taxon>
        <taxon>Exobasidiomycetes</taxon>
        <taxon>Georgefischeriales</taxon>
        <taxon>Tilletiariaceae</taxon>
        <taxon>Tilletiaria</taxon>
    </lineage>
</organism>
<evidence type="ECO:0000256" key="1">
    <source>
        <dbReference type="ARBA" id="ARBA00009986"/>
    </source>
</evidence>
<dbReference type="Proteomes" id="UP000027361">
    <property type="component" value="Unassembled WGS sequence"/>
</dbReference>
<dbReference type="EMBL" id="JMSN01000003">
    <property type="protein sequence ID" value="KDN53202.1"/>
    <property type="molecule type" value="Genomic_DNA"/>
</dbReference>
<dbReference type="AlphaFoldDB" id="A0A066WGS6"/>
<feature type="domain" description="Aldehyde dehydrogenase" evidence="5">
    <location>
        <begin position="2"/>
        <end position="490"/>
    </location>
</feature>
<evidence type="ECO:0000313" key="7">
    <source>
        <dbReference type="Proteomes" id="UP000027361"/>
    </source>
</evidence>
<dbReference type="SUPFAM" id="SSF53720">
    <property type="entry name" value="ALDH-like"/>
    <property type="match status" value="1"/>
</dbReference>
<dbReference type="InterPro" id="IPR029510">
    <property type="entry name" value="Ald_DH_CS_GLU"/>
</dbReference>
<dbReference type="InterPro" id="IPR016163">
    <property type="entry name" value="Ald_DH_C"/>
</dbReference>
<reference evidence="6 7" key="1">
    <citation type="submission" date="2014-05" db="EMBL/GenBank/DDBJ databases">
        <title>Draft genome sequence of a rare smut relative, Tilletiaria anomala UBC 951.</title>
        <authorList>
            <consortium name="DOE Joint Genome Institute"/>
            <person name="Toome M."/>
            <person name="Kuo A."/>
            <person name="Henrissat B."/>
            <person name="Lipzen A."/>
            <person name="Tritt A."/>
            <person name="Yoshinaga Y."/>
            <person name="Zane M."/>
            <person name="Barry K."/>
            <person name="Grigoriev I.V."/>
            <person name="Spatafora J.W."/>
            <person name="Aimea M.C."/>
        </authorList>
    </citation>
    <scope>NUCLEOTIDE SEQUENCE [LARGE SCALE GENOMIC DNA]</scope>
    <source>
        <strain evidence="6 7">UBC 951</strain>
    </source>
</reference>
<evidence type="ECO:0000256" key="3">
    <source>
        <dbReference type="PROSITE-ProRule" id="PRU10007"/>
    </source>
</evidence>
<evidence type="ECO:0000256" key="2">
    <source>
        <dbReference type="ARBA" id="ARBA00023002"/>
    </source>
</evidence>
<dbReference type="GeneID" id="25265803"/>
<dbReference type="InterPro" id="IPR015590">
    <property type="entry name" value="Aldehyde_DH_dom"/>
</dbReference>